<protein>
    <recommendedName>
        <fullName evidence="12">Peroxisomal targeting signal 1 receptor</fullName>
    </recommendedName>
</protein>
<keyword evidence="7" id="KW-0576">Peroxisome</keyword>
<keyword evidence="5" id="KW-0677">Repeat</keyword>
<name>A0A7R8ZY59_9CRUS</name>
<evidence type="ECO:0000256" key="6">
    <source>
        <dbReference type="ARBA" id="ARBA00022803"/>
    </source>
</evidence>
<dbReference type="InterPro" id="IPR011990">
    <property type="entry name" value="TPR-like_helical_dom_sf"/>
</dbReference>
<dbReference type="GO" id="GO:0016560">
    <property type="term" value="P:protein import into peroxisome matrix, docking"/>
    <property type="evidence" value="ECO:0007669"/>
    <property type="project" value="TreeGrafter"/>
</dbReference>
<evidence type="ECO:0000313" key="11">
    <source>
        <dbReference type="Proteomes" id="UP000677054"/>
    </source>
</evidence>
<dbReference type="SUPFAM" id="SSF48452">
    <property type="entry name" value="TPR-like"/>
    <property type="match status" value="1"/>
</dbReference>
<accession>A0A7R8ZY59</accession>
<dbReference type="InterPro" id="IPR024111">
    <property type="entry name" value="PEX5/PEX5L"/>
</dbReference>
<evidence type="ECO:0000256" key="8">
    <source>
        <dbReference type="PROSITE-ProRule" id="PRU00339"/>
    </source>
</evidence>
<dbReference type="SMART" id="SM00028">
    <property type="entry name" value="TPR"/>
    <property type="match status" value="4"/>
</dbReference>
<dbReference type="AlphaFoldDB" id="A0A7R8ZY59"/>
<dbReference type="GO" id="GO:0005778">
    <property type="term" value="C:peroxisomal membrane"/>
    <property type="evidence" value="ECO:0007669"/>
    <property type="project" value="TreeGrafter"/>
</dbReference>
<keyword evidence="6 8" id="KW-0802">TPR repeat</keyword>
<gene>
    <name evidence="10" type="ORF">DSTB1V02_LOCUS1290</name>
</gene>
<organism evidence="10">
    <name type="scientific">Darwinula stevensoni</name>
    <dbReference type="NCBI Taxonomy" id="69355"/>
    <lineage>
        <taxon>Eukaryota</taxon>
        <taxon>Metazoa</taxon>
        <taxon>Ecdysozoa</taxon>
        <taxon>Arthropoda</taxon>
        <taxon>Crustacea</taxon>
        <taxon>Oligostraca</taxon>
        <taxon>Ostracoda</taxon>
        <taxon>Podocopa</taxon>
        <taxon>Podocopida</taxon>
        <taxon>Darwinulocopina</taxon>
        <taxon>Darwinuloidea</taxon>
        <taxon>Darwinulidae</taxon>
        <taxon>Darwinula</taxon>
    </lineage>
</organism>
<dbReference type="PANTHER" id="PTHR10130:SF0">
    <property type="entry name" value="GH08708P"/>
    <property type="match status" value="1"/>
</dbReference>
<dbReference type="EMBL" id="LR899635">
    <property type="protein sequence ID" value="CAD7241290.1"/>
    <property type="molecule type" value="Genomic_DNA"/>
</dbReference>
<sequence length="506" mass="56299">MPLKDLVGGECGQQSSLVQVSQQLLRDRTAPMGNWDFRYSVGLNGQQVSGNSNATGPPIPMTLPPPIYEHHMRPMPIGFQPLMVGPALPLSHVNDEVDSICYSIEEQLVFPQHLDLDLEANVSQEEALPESVATDSQEGAKSRGASQQEEKDEYWNHLREEWEKLAEEGDHPWLGEFDPTAFEPFKEYKFAEENPLKDEQDPMAEGKRRLQEGDVPSAALLFEAAVQKEPQNVEAWLHLGTTQALNEQDPNAIAALRKCLELDEGNLTALMALAVSYTNESYQAQASSALKEWLKRNPKYSHLVKEGSSPAKLRSDLVSSLLSSPAQEELRDQYLDAARLATPENSLDPDVQCGLGVLLNLTGDYERAVECFQAALQARPQDPLLWNRLGATLANGGRSEEAIHAYHQALTIYPGFVRCRYNLGISCINLGAHKEAAEHFLYALSFQSAARGLHGQMSSTLMSSSIWSSLRMVLSLLGRRDLFQAVDDRDLKRLNQEFPFQATTEK</sequence>
<feature type="repeat" description="TPR" evidence="8">
    <location>
        <begin position="383"/>
        <end position="416"/>
    </location>
</feature>
<evidence type="ECO:0000256" key="3">
    <source>
        <dbReference type="ARBA" id="ARBA00005348"/>
    </source>
</evidence>
<evidence type="ECO:0000256" key="4">
    <source>
        <dbReference type="ARBA" id="ARBA00022490"/>
    </source>
</evidence>
<keyword evidence="4" id="KW-0963">Cytoplasm</keyword>
<proteinExistence type="inferred from homology"/>
<dbReference type="PANTHER" id="PTHR10130">
    <property type="entry name" value="PEROXISOMAL TARGETING SIGNAL 1 RECEPTOR PEX5"/>
    <property type="match status" value="1"/>
</dbReference>
<feature type="repeat" description="TPR" evidence="8">
    <location>
        <begin position="349"/>
        <end position="382"/>
    </location>
</feature>
<evidence type="ECO:0000256" key="1">
    <source>
        <dbReference type="ARBA" id="ARBA00004275"/>
    </source>
</evidence>
<evidence type="ECO:0000256" key="5">
    <source>
        <dbReference type="ARBA" id="ARBA00022737"/>
    </source>
</evidence>
<comment type="similarity">
    <text evidence="3">Belongs to the peroxisomal targeting signal receptor family.</text>
</comment>
<dbReference type="Gene3D" id="1.25.40.10">
    <property type="entry name" value="Tetratricopeptide repeat domain"/>
    <property type="match status" value="1"/>
</dbReference>
<feature type="compositionally biased region" description="Polar residues" evidence="9">
    <location>
        <begin position="133"/>
        <end position="147"/>
    </location>
</feature>
<dbReference type="GO" id="GO:0005829">
    <property type="term" value="C:cytosol"/>
    <property type="evidence" value="ECO:0007669"/>
    <property type="project" value="TreeGrafter"/>
</dbReference>
<dbReference type="Proteomes" id="UP000677054">
    <property type="component" value="Unassembled WGS sequence"/>
</dbReference>
<reference evidence="10" key="1">
    <citation type="submission" date="2020-11" db="EMBL/GenBank/DDBJ databases">
        <authorList>
            <person name="Tran Van P."/>
        </authorList>
    </citation>
    <scope>NUCLEOTIDE SEQUENCE</scope>
</reference>
<evidence type="ECO:0000256" key="2">
    <source>
        <dbReference type="ARBA" id="ARBA00004496"/>
    </source>
</evidence>
<dbReference type="PROSITE" id="PS50005">
    <property type="entry name" value="TPR"/>
    <property type="match status" value="2"/>
</dbReference>
<feature type="region of interest" description="Disordered" evidence="9">
    <location>
        <begin position="125"/>
        <end position="153"/>
    </location>
</feature>
<dbReference type="GO" id="GO:0005052">
    <property type="term" value="F:peroxisome matrix targeting signal-1 binding"/>
    <property type="evidence" value="ECO:0007669"/>
    <property type="project" value="TreeGrafter"/>
</dbReference>
<dbReference type="OrthoDB" id="10006023at2759"/>
<dbReference type="Pfam" id="PF13432">
    <property type="entry name" value="TPR_16"/>
    <property type="match status" value="2"/>
</dbReference>
<evidence type="ECO:0008006" key="12">
    <source>
        <dbReference type="Google" id="ProtNLM"/>
    </source>
</evidence>
<dbReference type="InterPro" id="IPR019734">
    <property type="entry name" value="TPR_rpt"/>
</dbReference>
<keyword evidence="11" id="KW-1185">Reference proteome</keyword>
<dbReference type="EMBL" id="CAJPEV010000118">
    <property type="protein sequence ID" value="CAG0880873.1"/>
    <property type="molecule type" value="Genomic_DNA"/>
</dbReference>
<evidence type="ECO:0000313" key="10">
    <source>
        <dbReference type="EMBL" id="CAD7241290.1"/>
    </source>
</evidence>
<comment type="subcellular location">
    <subcellularLocation>
        <location evidence="2">Cytoplasm</location>
    </subcellularLocation>
    <subcellularLocation>
        <location evidence="1">Peroxisome</location>
    </subcellularLocation>
</comment>
<evidence type="ECO:0000256" key="9">
    <source>
        <dbReference type="SAM" id="MobiDB-lite"/>
    </source>
</evidence>
<evidence type="ECO:0000256" key="7">
    <source>
        <dbReference type="ARBA" id="ARBA00023140"/>
    </source>
</evidence>